<comment type="cofactor">
    <cofactor evidence="1">
        <name>Zn(2+)</name>
        <dbReference type="ChEBI" id="CHEBI:29105"/>
    </cofactor>
</comment>
<keyword evidence="15" id="KW-1185">Reference proteome</keyword>
<dbReference type="Proteomes" id="UP000242949">
    <property type="component" value="Unassembled WGS sequence"/>
</dbReference>
<evidence type="ECO:0000256" key="6">
    <source>
        <dbReference type="ARBA" id="ARBA00022723"/>
    </source>
</evidence>
<evidence type="ECO:0000256" key="1">
    <source>
        <dbReference type="ARBA" id="ARBA00001947"/>
    </source>
</evidence>
<dbReference type="Pfam" id="PF02163">
    <property type="entry name" value="Peptidase_M50"/>
    <property type="match status" value="1"/>
</dbReference>
<feature type="transmembrane region" description="Helical" evidence="12">
    <location>
        <begin position="157"/>
        <end position="178"/>
    </location>
</feature>
<comment type="similarity">
    <text evidence="3">Belongs to the peptidase M50B family.</text>
</comment>
<evidence type="ECO:0000313" key="14">
    <source>
        <dbReference type="EMBL" id="SDB96074.1"/>
    </source>
</evidence>
<evidence type="ECO:0000313" key="15">
    <source>
        <dbReference type="Proteomes" id="UP000242949"/>
    </source>
</evidence>
<evidence type="ECO:0000256" key="9">
    <source>
        <dbReference type="ARBA" id="ARBA00022989"/>
    </source>
</evidence>
<dbReference type="InterPro" id="IPR008915">
    <property type="entry name" value="Peptidase_M50"/>
</dbReference>
<keyword evidence="11 12" id="KW-0472">Membrane</keyword>
<proteinExistence type="inferred from homology"/>
<dbReference type="PANTHER" id="PTHR39188">
    <property type="entry name" value="MEMBRANE-ASSOCIATED ZINC METALLOPROTEASE M50B"/>
    <property type="match status" value="1"/>
</dbReference>
<dbReference type="PANTHER" id="PTHR39188:SF3">
    <property type="entry name" value="STAGE IV SPORULATION PROTEIN FB"/>
    <property type="match status" value="1"/>
</dbReference>
<dbReference type="STRING" id="1612202.SAMN05421734_103154"/>
<evidence type="ECO:0000256" key="12">
    <source>
        <dbReference type="SAM" id="Phobius"/>
    </source>
</evidence>
<dbReference type="GO" id="GO:0008237">
    <property type="term" value="F:metallopeptidase activity"/>
    <property type="evidence" value="ECO:0007669"/>
    <property type="project" value="UniProtKB-KW"/>
</dbReference>
<evidence type="ECO:0000256" key="8">
    <source>
        <dbReference type="ARBA" id="ARBA00022833"/>
    </source>
</evidence>
<evidence type="ECO:0000256" key="4">
    <source>
        <dbReference type="ARBA" id="ARBA00022670"/>
    </source>
</evidence>
<keyword evidence="7" id="KW-0378">Hydrolase</keyword>
<keyword evidence="9 12" id="KW-1133">Transmembrane helix</keyword>
<evidence type="ECO:0000256" key="11">
    <source>
        <dbReference type="ARBA" id="ARBA00023136"/>
    </source>
</evidence>
<dbReference type="OrthoDB" id="166377at2"/>
<keyword evidence="8" id="KW-0862">Zinc</keyword>
<evidence type="ECO:0000256" key="5">
    <source>
        <dbReference type="ARBA" id="ARBA00022692"/>
    </source>
</evidence>
<reference evidence="15" key="1">
    <citation type="submission" date="2016-09" db="EMBL/GenBank/DDBJ databases">
        <authorList>
            <person name="Varghese N."/>
            <person name="Submissions S."/>
        </authorList>
    </citation>
    <scope>NUCLEOTIDE SEQUENCE [LARGE SCALE GENOMIC DNA]</scope>
    <source>
        <strain evidence="15">S5</strain>
    </source>
</reference>
<accession>A0A1G6HPF7</accession>
<keyword evidence="6" id="KW-0479">Metal-binding</keyword>
<sequence>MFGSNKKFKIKWHPSLIIGLIGGVSAGLFYEVLILYSIVLFHEYGHVFMAKHLGWQVQSVTIWLFGGIMKTDDYHNRSSYEQFLVTIAGPLQHVFIYLLLLICSYLRLIEGSLLSFARNYNQLILLFNLVPIWPLDGGKMYHLVLNRWLPFVKAYKLTLVTSFVLISTLMIFTTYMSYFSVNRLILASFLSWQNYLDYKQSPYLFRRFLIGRYQIDMTHLKKQELLVHSTTPIKELVEKFQSAFTHVIHIYDQDQYVTEHDILTVYFNHPTYTTVNQCIK</sequence>
<dbReference type="RefSeq" id="WP_090794225.1">
    <property type="nucleotide sequence ID" value="NZ_FMYI01000003.1"/>
</dbReference>
<keyword evidence="5 12" id="KW-0812">Transmembrane</keyword>
<protein>
    <submittedName>
        <fullName evidence="14">Sporulation factor SpoIVFB. Metallo peptidase. MEROPS family M50B</fullName>
    </submittedName>
</protein>
<comment type="subcellular location">
    <subcellularLocation>
        <location evidence="2">Membrane</location>
        <topology evidence="2">Multi-pass membrane protein</topology>
    </subcellularLocation>
</comment>
<dbReference type="EMBL" id="FMYI01000003">
    <property type="protein sequence ID" value="SDB96074.1"/>
    <property type="molecule type" value="Genomic_DNA"/>
</dbReference>
<feature type="transmembrane region" description="Helical" evidence="12">
    <location>
        <begin position="120"/>
        <end position="136"/>
    </location>
</feature>
<evidence type="ECO:0000256" key="3">
    <source>
        <dbReference type="ARBA" id="ARBA00007931"/>
    </source>
</evidence>
<dbReference type="AlphaFoldDB" id="A0A1G6HPF7"/>
<keyword evidence="10" id="KW-0482">Metalloprotease</keyword>
<dbReference type="GO" id="GO:0006508">
    <property type="term" value="P:proteolysis"/>
    <property type="evidence" value="ECO:0007669"/>
    <property type="project" value="UniProtKB-KW"/>
</dbReference>
<evidence type="ECO:0000256" key="10">
    <source>
        <dbReference type="ARBA" id="ARBA00023049"/>
    </source>
</evidence>
<evidence type="ECO:0000256" key="7">
    <source>
        <dbReference type="ARBA" id="ARBA00022801"/>
    </source>
</evidence>
<organism evidence="14 15">
    <name type="scientific">Pelagirhabdus alkalitolerans</name>
    <dbReference type="NCBI Taxonomy" id="1612202"/>
    <lineage>
        <taxon>Bacteria</taxon>
        <taxon>Bacillati</taxon>
        <taxon>Bacillota</taxon>
        <taxon>Bacilli</taxon>
        <taxon>Bacillales</taxon>
        <taxon>Bacillaceae</taxon>
        <taxon>Pelagirhabdus</taxon>
    </lineage>
</organism>
<dbReference type="GO" id="GO:0046872">
    <property type="term" value="F:metal ion binding"/>
    <property type="evidence" value="ECO:0007669"/>
    <property type="project" value="UniProtKB-KW"/>
</dbReference>
<name>A0A1G6HPF7_9BACI</name>
<feature type="domain" description="Peptidase M50" evidence="13">
    <location>
        <begin position="32"/>
        <end position="104"/>
    </location>
</feature>
<keyword evidence="4" id="KW-0645">Protease</keyword>
<feature type="transmembrane region" description="Helical" evidence="12">
    <location>
        <begin position="16"/>
        <end position="41"/>
    </location>
</feature>
<evidence type="ECO:0000256" key="2">
    <source>
        <dbReference type="ARBA" id="ARBA00004141"/>
    </source>
</evidence>
<gene>
    <name evidence="14" type="ORF">SAMN05421734_103154</name>
</gene>
<dbReference type="GO" id="GO:0016020">
    <property type="term" value="C:membrane"/>
    <property type="evidence" value="ECO:0007669"/>
    <property type="project" value="UniProtKB-SubCell"/>
</dbReference>
<feature type="transmembrane region" description="Helical" evidence="12">
    <location>
        <begin position="83"/>
        <end position="108"/>
    </location>
</feature>
<evidence type="ECO:0000259" key="13">
    <source>
        <dbReference type="Pfam" id="PF02163"/>
    </source>
</evidence>